<protein>
    <submittedName>
        <fullName evidence="1">Uncharacterized protein</fullName>
    </submittedName>
</protein>
<evidence type="ECO:0000313" key="2">
    <source>
        <dbReference type="Proteomes" id="UP000284557"/>
    </source>
</evidence>
<proteinExistence type="predicted"/>
<dbReference type="Proteomes" id="UP000284557">
    <property type="component" value="Unassembled WGS sequence"/>
</dbReference>
<name>A0ABD7HLW2_9MYCO</name>
<organism evidence="1 2">
    <name type="scientific">Mycobacteroides abscessus</name>
    <dbReference type="NCBI Taxonomy" id="36809"/>
    <lineage>
        <taxon>Bacteria</taxon>
        <taxon>Bacillati</taxon>
        <taxon>Actinomycetota</taxon>
        <taxon>Actinomycetes</taxon>
        <taxon>Mycobacteriales</taxon>
        <taxon>Mycobacteriaceae</taxon>
        <taxon>Mycobacteroides</taxon>
    </lineage>
</organism>
<dbReference type="EMBL" id="QXBN01000013">
    <property type="protein sequence ID" value="RIT35673.1"/>
    <property type="molecule type" value="Genomic_DNA"/>
</dbReference>
<evidence type="ECO:0000313" key="1">
    <source>
        <dbReference type="EMBL" id="RIT35673.1"/>
    </source>
</evidence>
<reference evidence="1 2" key="1">
    <citation type="submission" date="2018-08" db="EMBL/GenBank/DDBJ databases">
        <title>Linezolid Resistance in Mycobacterium abscessus: MIC Distribution and Comprehensive Investigation of Resistance Mechanisms.</title>
        <authorList>
            <person name="Ye M."/>
            <person name="Xu L."/>
            <person name="Zou Y."/>
            <person name="Li B."/>
            <person name="Guo Q."/>
            <person name="Zhang Y."/>
            <person name="Zhan M."/>
            <person name="Xu B."/>
            <person name="Yu F."/>
            <person name="Zhang Z."/>
            <person name="Chu H."/>
        </authorList>
    </citation>
    <scope>NUCLEOTIDE SEQUENCE [LARGE SCALE GENOMIC DNA]</scope>
    <source>
        <strain evidence="1 2">G143</strain>
    </source>
</reference>
<comment type="caution">
    <text evidence="1">The sequence shown here is derived from an EMBL/GenBank/DDBJ whole genome shotgun (WGS) entry which is preliminary data.</text>
</comment>
<sequence length="244" mass="26553">MANTVAKTQGEYLADYVHPDPNGPHTPGIQAFDRADQLRDLASTLDQGHDSATTLNEAGHRAYNDLLADAARTGSDIDLNAAGRLSQGMLDGAIDSTAPRPDPEDLKAIKDVIGWAPNMDKAFTANDIIEQLQQHGAKLPEGFAQDLAQTGSLGNITAYHTTVLDALAQAHPGIAHDPIVGKYINNGHFDPTTIQGPNGMERAQSDLSKWFQTTAPRDYNVNLDHWQAQEQMGRTHAKWDWQGR</sequence>
<gene>
    <name evidence="1" type="ORF">D2E76_17500</name>
</gene>
<accession>A0ABD7HLW2</accession>
<dbReference type="AlphaFoldDB" id="A0ABD7HLW2"/>